<dbReference type="PANTHER" id="PTHR30600">
    <property type="entry name" value="CYTOCHROME C PEROXIDASE-RELATED"/>
    <property type="match status" value="1"/>
</dbReference>
<protein>
    <submittedName>
        <fullName evidence="6">Cytochrome c peroxidase</fullName>
        <ecNumber evidence="6">1.11.1.5</ecNumber>
    </submittedName>
</protein>
<feature type="chain" id="PRO_5045962036" evidence="4">
    <location>
        <begin position="21"/>
        <end position="430"/>
    </location>
</feature>
<dbReference type="Proteomes" id="UP001302274">
    <property type="component" value="Unassembled WGS sequence"/>
</dbReference>
<gene>
    <name evidence="6" type="ORF">SHI21_15405</name>
</gene>
<dbReference type="GO" id="GO:0004130">
    <property type="term" value="F:cytochrome-c peroxidase activity"/>
    <property type="evidence" value="ECO:0007669"/>
    <property type="project" value="UniProtKB-EC"/>
</dbReference>
<feature type="signal peptide" evidence="4">
    <location>
        <begin position="1"/>
        <end position="20"/>
    </location>
</feature>
<keyword evidence="3 6" id="KW-0560">Oxidoreductase</keyword>
<evidence type="ECO:0000313" key="7">
    <source>
        <dbReference type="Proteomes" id="UP001302274"/>
    </source>
</evidence>
<sequence>MKPVFFSVLVLLSLINKASADELDHILRNRIEFYNIRPIEKNPPNPNRDLVTLGKFLFSEKNLSGNRRMSCQTCHNPATGTTDRLPLSQSENGKSILARNAPSLFNVGLKTRTSMFWDGRVKYDPKTNVFTTPEEALNGPNPKAREITESLKSALSAQAIFPLVAHNEMLGEVGENEIANAGNNLEAWDRIIERIKKESPTMDPTENYVKLFLKAYPETSEDKLNIGHVGEAIAAFQREEFQSNDSPFQRYLRGNNKAMTVAQKRGFAVFMGRGHCINCHQGSELGKGELFASVATPEWGAAPLVLDRGQGDVLKDIKRNFFYRVPSLVNIKLTAPYMHNGTYQNLSQVIEHYDNVSGMLVSFKISQERQDQMPVKVAVANQQAILDDIWLASQSGLFPELKNRLRLLEREKRYLEIFMEEALTDPKWDK</sequence>
<proteinExistence type="predicted"/>
<dbReference type="InterPro" id="IPR051395">
    <property type="entry name" value="Cytochrome_c_Peroxidase/MauG"/>
</dbReference>
<evidence type="ECO:0000256" key="1">
    <source>
        <dbReference type="ARBA" id="ARBA00004196"/>
    </source>
</evidence>
<evidence type="ECO:0000256" key="4">
    <source>
        <dbReference type="SAM" id="SignalP"/>
    </source>
</evidence>
<dbReference type="PIRSF" id="PIRSF000294">
    <property type="entry name" value="Cytochrome-c_peroxidase"/>
    <property type="match status" value="1"/>
</dbReference>
<keyword evidence="2 4" id="KW-0732">Signal</keyword>
<evidence type="ECO:0000259" key="5">
    <source>
        <dbReference type="Pfam" id="PF03150"/>
    </source>
</evidence>
<accession>A0ABU5W1B6</accession>
<keyword evidence="6" id="KW-0575">Peroxidase</keyword>
<feature type="domain" description="Di-haem cytochrome c peroxidase" evidence="5">
    <location>
        <begin position="50"/>
        <end position="256"/>
    </location>
</feature>
<dbReference type="Pfam" id="PF03150">
    <property type="entry name" value="CCP_MauG"/>
    <property type="match status" value="1"/>
</dbReference>
<dbReference type="EC" id="1.11.1.5" evidence="6"/>
<dbReference type="InterPro" id="IPR026259">
    <property type="entry name" value="MauG/Cytc_peroxidase"/>
</dbReference>
<keyword evidence="7" id="KW-1185">Reference proteome</keyword>
<dbReference type="EMBL" id="JAYGJQ010000002">
    <property type="protein sequence ID" value="MEA9357615.1"/>
    <property type="molecule type" value="Genomic_DNA"/>
</dbReference>
<reference evidence="6 7" key="1">
    <citation type="submission" date="2023-11" db="EMBL/GenBank/DDBJ databases">
        <title>A Novel Polar Bacteriovorax (B. antarcticus) Isolated from the Biocrust in Antarctica.</title>
        <authorList>
            <person name="Mun W."/>
            <person name="Choi S.Y."/>
            <person name="Mitchell R.J."/>
        </authorList>
    </citation>
    <scope>NUCLEOTIDE SEQUENCE [LARGE SCALE GENOMIC DNA]</scope>
    <source>
        <strain evidence="6 7">PP10</strain>
    </source>
</reference>
<comment type="caution">
    <text evidence="6">The sequence shown here is derived from an EMBL/GenBank/DDBJ whole genome shotgun (WGS) entry which is preliminary data.</text>
</comment>
<organism evidence="6 7">
    <name type="scientific">Bacteriovorax antarcticus</name>
    <dbReference type="NCBI Taxonomy" id="3088717"/>
    <lineage>
        <taxon>Bacteria</taxon>
        <taxon>Pseudomonadati</taxon>
        <taxon>Bdellovibrionota</taxon>
        <taxon>Bacteriovoracia</taxon>
        <taxon>Bacteriovoracales</taxon>
        <taxon>Bacteriovoracaceae</taxon>
        <taxon>Bacteriovorax</taxon>
    </lineage>
</organism>
<evidence type="ECO:0000256" key="3">
    <source>
        <dbReference type="ARBA" id="ARBA00023002"/>
    </source>
</evidence>
<evidence type="ECO:0000313" key="6">
    <source>
        <dbReference type="EMBL" id="MEA9357615.1"/>
    </source>
</evidence>
<name>A0ABU5W1B6_9BACT</name>
<dbReference type="RefSeq" id="WP_323577693.1">
    <property type="nucleotide sequence ID" value="NZ_JAYGJQ010000002.1"/>
</dbReference>
<dbReference type="SUPFAM" id="SSF46626">
    <property type="entry name" value="Cytochrome c"/>
    <property type="match status" value="2"/>
</dbReference>
<dbReference type="Gene3D" id="1.10.760.10">
    <property type="entry name" value="Cytochrome c-like domain"/>
    <property type="match status" value="2"/>
</dbReference>
<evidence type="ECO:0000256" key="2">
    <source>
        <dbReference type="ARBA" id="ARBA00022729"/>
    </source>
</evidence>
<dbReference type="InterPro" id="IPR004852">
    <property type="entry name" value="Di-haem_cyt_c_peroxidsae"/>
</dbReference>
<comment type="subcellular location">
    <subcellularLocation>
        <location evidence="1">Cell envelope</location>
    </subcellularLocation>
</comment>
<dbReference type="InterPro" id="IPR036909">
    <property type="entry name" value="Cyt_c-like_dom_sf"/>
</dbReference>